<name>A0A1D3D427_9EIME</name>
<keyword evidence="2" id="KW-0812">Transmembrane</keyword>
<keyword evidence="4" id="KW-1185">Reference proteome</keyword>
<dbReference type="EMBL" id="JROU02000820">
    <property type="protein sequence ID" value="OEH78209.1"/>
    <property type="molecule type" value="Genomic_DNA"/>
</dbReference>
<feature type="region of interest" description="Disordered" evidence="1">
    <location>
        <begin position="1"/>
        <end position="52"/>
    </location>
</feature>
<organism evidence="3 4">
    <name type="scientific">Cyclospora cayetanensis</name>
    <dbReference type="NCBI Taxonomy" id="88456"/>
    <lineage>
        <taxon>Eukaryota</taxon>
        <taxon>Sar</taxon>
        <taxon>Alveolata</taxon>
        <taxon>Apicomplexa</taxon>
        <taxon>Conoidasida</taxon>
        <taxon>Coccidia</taxon>
        <taxon>Eucoccidiorida</taxon>
        <taxon>Eimeriorina</taxon>
        <taxon>Eimeriidae</taxon>
        <taxon>Cyclospora</taxon>
    </lineage>
</organism>
<accession>A0A1D3D427</accession>
<proteinExistence type="predicted"/>
<keyword evidence="2" id="KW-1133">Transmembrane helix</keyword>
<evidence type="ECO:0008006" key="5">
    <source>
        <dbReference type="Google" id="ProtNLM"/>
    </source>
</evidence>
<dbReference type="AlphaFoldDB" id="A0A1D3D427"/>
<comment type="caution">
    <text evidence="3">The sequence shown here is derived from an EMBL/GenBank/DDBJ whole genome shotgun (WGS) entry which is preliminary data.</text>
</comment>
<evidence type="ECO:0000256" key="1">
    <source>
        <dbReference type="SAM" id="MobiDB-lite"/>
    </source>
</evidence>
<reference evidence="3 4" key="1">
    <citation type="journal article" date="2016" name="BMC Genomics">
        <title>Comparative genomics reveals Cyclospora cayetanensis possesses coccidia-like metabolism and invasion components but unique surface antigens.</title>
        <authorList>
            <person name="Liu S."/>
            <person name="Wang L."/>
            <person name="Zheng H."/>
            <person name="Xu Z."/>
            <person name="Roellig D.M."/>
            <person name="Li N."/>
            <person name="Frace M.A."/>
            <person name="Tang K."/>
            <person name="Arrowood M.J."/>
            <person name="Moss D.M."/>
            <person name="Zhang L."/>
            <person name="Feng Y."/>
            <person name="Xiao L."/>
        </authorList>
    </citation>
    <scope>NUCLEOTIDE SEQUENCE [LARGE SCALE GENOMIC DNA]</scope>
    <source>
        <strain evidence="3 4">CHN_HEN01</strain>
    </source>
</reference>
<evidence type="ECO:0000313" key="3">
    <source>
        <dbReference type="EMBL" id="OEH78209.1"/>
    </source>
</evidence>
<feature type="compositionally biased region" description="Basic and acidic residues" evidence="1">
    <location>
        <begin position="17"/>
        <end position="34"/>
    </location>
</feature>
<dbReference type="InParanoid" id="A0A1D3D427"/>
<evidence type="ECO:0000313" key="4">
    <source>
        <dbReference type="Proteomes" id="UP000095192"/>
    </source>
</evidence>
<dbReference type="Proteomes" id="UP000095192">
    <property type="component" value="Unassembled WGS sequence"/>
</dbReference>
<evidence type="ECO:0000256" key="2">
    <source>
        <dbReference type="SAM" id="Phobius"/>
    </source>
</evidence>
<feature type="region of interest" description="Disordered" evidence="1">
    <location>
        <begin position="164"/>
        <end position="192"/>
    </location>
</feature>
<keyword evidence="2" id="KW-0472">Membrane</keyword>
<sequence length="213" mass="23304">MMSEATAQVPLGSEGLEGAKRGDTETQEEFDHTASTEQEESVSHAQDNSRWKEITVTGDTEWDIHNIDLPGTETGLSHALSRPTEEEYWSHAFDQVEAFAVPSNPLRTRRSGYVPLAIALLLVLAVVIGGAIVRQLIRPPEAIRGGVKDATTHVTAPSGREVTFSPKAKVPTGKPTMEGKFPETKGFEVPQELQRDREEALGDLEDFLNALDD</sequence>
<dbReference type="VEuPathDB" id="ToxoDB:cyc_06117"/>
<protein>
    <recommendedName>
        <fullName evidence="5">Transmembrane protein</fullName>
    </recommendedName>
</protein>
<gene>
    <name evidence="3" type="ORF">cyc_06117</name>
</gene>
<feature type="transmembrane region" description="Helical" evidence="2">
    <location>
        <begin position="113"/>
        <end position="133"/>
    </location>
</feature>